<dbReference type="AlphaFoldDB" id="R0GNH6"/>
<dbReference type="EMBL" id="KB870805">
    <property type="protein sequence ID" value="EOA37341.1"/>
    <property type="molecule type" value="Genomic_DNA"/>
</dbReference>
<protein>
    <submittedName>
        <fullName evidence="1">Uncharacterized protein</fullName>
    </submittedName>
</protein>
<organism evidence="1 2">
    <name type="scientific">Capsella rubella</name>
    <dbReference type="NCBI Taxonomy" id="81985"/>
    <lineage>
        <taxon>Eukaryota</taxon>
        <taxon>Viridiplantae</taxon>
        <taxon>Streptophyta</taxon>
        <taxon>Embryophyta</taxon>
        <taxon>Tracheophyta</taxon>
        <taxon>Spermatophyta</taxon>
        <taxon>Magnoliopsida</taxon>
        <taxon>eudicotyledons</taxon>
        <taxon>Gunneridae</taxon>
        <taxon>Pentapetalae</taxon>
        <taxon>rosids</taxon>
        <taxon>malvids</taxon>
        <taxon>Brassicales</taxon>
        <taxon>Brassicaceae</taxon>
        <taxon>Camelineae</taxon>
        <taxon>Capsella</taxon>
    </lineage>
</organism>
<sequence>MQEHRRANLKRNIEYKLGNRIIFAELNTRGRIIQCPNCHVPFRPHLGNWRAEKFPCERCKAHLCFRNGPARRARCLSSNISRPVPNNLVMLVCGGCEAKVIHQRHDKTVKCSDCKHIINQVGRAYGVPPANQDPLHVNGVVRPQVNVIVPPRANQDSRQSYWIEPVEVNKDQPRLYRLVPSQLNHGPPQANWLVPPQVNRVVPPQVNRVVPPRVYRRRNRVANAETESTASSSFTPRPEITVIEYPDNAVAEAVRNVAGSKRVVKEEDKTEAAGSKKPRL</sequence>
<reference evidence="2" key="1">
    <citation type="journal article" date="2013" name="Nat. Genet.">
        <title>The Capsella rubella genome and the genomic consequences of rapid mating system evolution.</title>
        <authorList>
            <person name="Slotte T."/>
            <person name="Hazzouri K.M."/>
            <person name="Agren J.A."/>
            <person name="Koenig D."/>
            <person name="Maumus F."/>
            <person name="Guo Y.L."/>
            <person name="Steige K."/>
            <person name="Platts A.E."/>
            <person name="Escobar J.S."/>
            <person name="Newman L.K."/>
            <person name="Wang W."/>
            <person name="Mandakova T."/>
            <person name="Vello E."/>
            <person name="Smith L.M."/>
            <person name="Henz S.R."/>
            <person name="Steffen J."/>
            <person name="Takuno S."/>
            <person name="Brandvain Y."/>
            <person name="Coop G."/>
            <person name="Andolfatto P."/>
            <person name="Hu T.T."/>
            <person name="Blanchette M."/>
            <person name="Clark R.M."/>
            <person name="Quesneville H."/>
            <person name="Nordborg M."/>
            <person name="Gaut B.S."/>
            <person name="Lysak M.A."/>
            <person name="Jenkins J."/>
            <person name="Grimwood J."/>
            <person name="Chapman J."/>
            <person name="Prochnik S."/>
            <person name="Shu S."/>
            <person name="Rokhsar D."/>
            <person name="Schmutz J."/>
            <person name="Weigel D."/>
            <person name="Wright S.I."/>
        </authorList>
    </citation>
    <scope>NUCLEOTIDE SEQUENCE [LARGE SCALE GENOMIC DNA]</scope>
    <source>
        <strain evidence="2">cv. Monte Gargano</strain>
    </source>
</reference>
<accession>R0GNH6</accession>
<dbReference type="Proteomes" id="UP000029121">
    <property type="component" value="Unassembled WGS sequence"/>
</dbReference>
<evidence type="ECO:0000313" key="1">
    <source>
        <dbReference type="EMBL" id="EOA37341.1"/>
    </source>
</evidence>
<name>R0GNH6_9BRAS</name>
<evidence type="ECO:0000313" key="2">
    <source>
        <dbReference type="Proteomes" id="UP000029121"/>
    </source>
</evidence>
<keyword evidence="2" id="KW-1185">Reference proteome</keyword>
<gene>
    <name evidence="1" type="ORF">CARUB_v10011067mg</name>
</gene>
<proteinExistence type="predicted"/>